<dbReference type="SUPFAM" id="SSF56496">
    <property type="entry name" value="Fibrinogen C-terminal domain-like"/>
    <property type="match status" value="1"/>
</dbReference>
<dbReference type="PROSITE" id="PS51406">
    <property type="entry name" value="FIBRINOGEN_C_2"/>
    <property type="match status" value="1"/>
</dbReference>
<dbReference type="SMART" id="SM00186">
    <property type="entry name" value="FBG"/>
    <property type="match status" value="1"/>
</dbReference>
<feature type="signal peptide" evidence="2">
    <location>
        <begin position="1"/>
        <end position="23"/>
    </location>
</feature>
<keyword evidence="1" id="KW-0175">Coiled coil</keyword>
<dbReference type="InterPro" id="IPR002181">
    <property type="entry name" value="Fibrinogen_a/b/g_C_dom"/>
</dbReference>
<evidence type="ECO:0000256" key="1">
    <source>
        <dbReference type="SAM" id="Coils"/>
    </source>
</evidence>
<evidence type="ECO:0000313" key="5">
    <source>
        <dbReference type="RefSeq" id="XP_058986068.1"/>
    </source>
</evidence>
<accession>A0ABM3VJV9</accession>
<feature type="coiled-coil region" evidence="1">
    <location>
        <begin position="63"/>
        <end position="90"/>
    </location>
</feature>
<keyword evidence="4" id="KW-1185">Reference proteome</keyword>
<feature type="chain" id="PRO_5047320563" evidence="2">
    <location>
        <begin position="24"/>
        <end position="275"/>
    </location>
</feature>
<sequence>MFARNRTMKIVLLIFAIAHFANAEYDNNNNSSTKAYLDLNNAEDNVILWKNLFIKLNDILDKTQKLDTKFEELSERLEVLNKRVNTLDNDLKTFCPNNQNWITIQRRQDASVSFNRSWEEYGLGFGDANGNYFMGLQRIYEMTNFAGPQELLIILKDFGGDTRYAKYDRFRIGSEEEKYALLEVGNYSGNAGNNFKIHEGHPFTTFDRDNDNNPDRNNAVVFAGGWWFFGLGYHGHLNGPYRQQHESNTWGISWHEFRLWNGSLKYAEMLIRRKC</sequence>
<evidence type="ECO:0000256" key="2">
    <source>
        <dbReference type="SAM" id="SignalP"/>
    </source>
</evidence>
<evidence type="ECO:0000259" key="3">
    <source>
        <dbReference type="PROSITE" id="PS51406"/>
    </source>
</evidence>
<dbReference type="RefSeq" id="XP_058986068.1">
    <property type="nucleotide sequence ID" value="XM_059130085.1"/>
</dbReference>
<reference evidence="5" key="1">
    <citation type="submission" date="2025-08" db="UniProtKB">
        <authorList>
            <consortium name="RefSeq"/>
        </authorList>
    </citation>
    <scope>IDENTIFICATION</scope>
    <source>
        <strain evidence="5">Aabys</strain>
        <tissue evidence="5">Whole body</tissue>
    </source>
</reference>
<dbReference type="InterPro" id="IPR014716">
    <property type="entry name" value="Fibrinogen_a/b/g_C_1"/>
</dbReference>
<dbReference type="InterPro" id="IPR036056">
    <property type="entry name" value="Fibrinogen-like_C"/>
</dbReference>
<keyword evidence="2" id="KW-0732">Signal</keyword>
<proteinExistence type="predicted"/>
<dbReference type="PANTHER" id="PTHR19143:SF327">
    <property type="entry name" value="FI21813P1-RELATED"/>
    <property type="match status" value="1"/>
</dbReference>
<dbReference type="Pfam" id="PF00147">
    <property type="entry name" value="Fibrinogen_C"/>
    <property type="match status" value="1"/>
</dbReference>
<dbReference type="InterPro" id="IPR050373">
    <property type="entry name" value="Fibrinogen_C-term_domain"/>
</dbReference>
<organism evidence="4 5">
    <name type="scientific">Musca domestica</name>
    <name type="common">House fly</name>
    <dbReference type="NCBI Taxonomy" id="7370"/>
    <lineage>
        <taxon>Eukaryota</taxon>
        <taxon>Metazoa</taxon>
        <taxon>Ecdysozoa</taxon>
        <taxon>Arthropoda</taxon>
        <taxon>Hexapoda</taxon>
        <taxon>Insecta</taxon>
        <taxon>Pterygota</taxon>
        <taxon>Neoptera</taxon>
        <taxon>Endopterygota</taxon>
        <taxon>Diptera</taxon>
        <taxon>Brachycera</taxon>
        <taxon>Muscomorpha</taxon>
        <taxon>Muscoidea</taxon>
        <taxon>Muscidae</taxon>
        <taxon>Musca</taxon>
    </lineage>
</organism>
<dbReference type="GeneID" id="105262290"/>
<dbReference type="Gene3D" id="3.90.215.10">
    <property type="entry name" value="Gamma Fibrinogen, chain A, domain 1"/>
    <property type="match status" value="1"/>
</dbReference>
<dbReference type="PANTHER" id="PTHR19143">
    <property type="entry name" value="FIBRINOGEN/TENASCIN/ANGIOPOEITIN"/>
    <property type="match status" value="1"/>
</dbReference>
<dbReference type="Proteomes" id="UP001652621">
    <property type="component" value="Unplaced"/>
</dbReference>
<evidence type="ECO:0000313" key="4">
    <source>
        <dbReference type="Proteomes" id="UP001652621"/>
    </source>
</evidence>
<feature type="domain" description="Fibrinogen C-terminal" evidence="3">
    <location>
        <begin position="61"/>
        <end position="275"/>
    </location>
</feature>
<name>A0ABM3VJV9_MUSDO</name>
<protein>
    <submittedName>
        <fullName evidence="5">Ryncolin-2 isoform X1</fullName>
    </submittedName>
</protein>
<gene>
    <name evidence="5" type="primary">LOC105262290</name>
</gene>